<dbReference type="GO" id="GO:0008477">
    <property type="term" value="F:purine nucleosidase activity"/>
    <property type="evidence" value="ECO:0007669"/>
    <property type="project" value="TreeGrafter"/>
</dbReference>
<keyword evidence="7" id="KW-1185">Reference proteome</keyword>
<feature type="non-terminal residue" evidence="6">
    <location>
        <position position="1"/>
    </location>
</feature>
<dbReference type="PANTHER" id="PTHR12304">
    <property type="entry name" value="INOSINE-URIDINE PREFERRING NUCLEOSIDE HYDROLASE"/>
    <property type="match status" value="1"/>
</dbReference>
<accession>A0A1J8QAG4</accession>
<reference evidence="6 7" key="1">
    <citation type="submission" date="2016-03" db="EMBL/GenBank/DDBJ databases">
        <title>Comparative genomics of the ectomycorrhizal sister species Rhizopogon vinicolor and Rhizopogon vesiculosus (Basidiomycota: Boletales) reveals a divergence of the mating type B locus.</title>
        <authorList>
            <person name="Mujic A.B."/>
            <person name="Kuo A."/>
            <person name="Tritt A."/>
            <person name="Lipzen A."/>
            <person name="Chen C."/>
            <person name="Johnson J."/>
            <person name="Sharma A."/>
            <person name="Barry K."/>
            <person name="Grigoriev I.V."/>
            <person name="Spatafora J.W."/>
        </authorList>
    </citation>
    <scope>NUCLEOTIDE SEQUENCE [LARGE SCALE GENOMIC DNA]</scope>
    <source>
        <strain evidence="6 7">AM-OR11-056</strain>
    </source>
</reference>
<keyword evidence="3" id="KW-0326">Glycosidase</keyword>
<evidence type="ECO:0000313" key="6">
    <source>
        <dbReference type="EMBL" id="OJA18662.1"/>
    </source>
</evidence>
<dbReference type="SUPFAM" id="SSF53590">
    <property type="entry name" value="Nucleoside hydrolase"/>
    <property type="match status" value="1"/>
</dbReference>
<dbReference type="Gene3D" id="3.90.245.10">
    <property type="entry name" value="Ribonucleoside hydrolase-like"/>
    <property type="match status" value="1"/>
</dbReference>
<dbReference type="InterPro" id="IPR001910">
    <property type="entry name" value="Inosine/uridine_hydrolase_dom"/>
</dbReference>
<comment type="similarity">
    <text evidence="1">Belongs to the IUNH family.</text>
</comment>
<gene>
    <name evidence="6" type="ORF">AZE42_10097</name>
</gene>
<evidence type="ECO:0000256" key="4">
    <source>
        <dbReference type="SAM" id="Phobius"/>
    </source>
</evidence>
<evidence type="ECO:0000259" key="5">
    <source>
        <dbReference type="Pfam" id="PF01156"/>
    </source>
</evidence>
<feature type="domain" description="Inosine/uridine-preferring nucleoside hydrolase" evidence="5">
    <location>
        <begin position="64"/>
        <end position="390"/>
    </location>
</feature>
<keyword evidence="2" id="KW-0378">Hydrolase</keyword>
<evidence type="ECO:0000313" key="7">
    <source>
        <dbReference type="Proteomes" id="UP000183567"/>
    </source>
</evidence>
<dbReference type="AlphaFoldDB" id="A0A1J8QAG4"/>
<dbReference type="GO" id="GO:0006152">
    <property type="term" value="P:purine nucleoside catabolic process"/>
    <property type="evidence" value="ECO:0007669"/>
    <property type="project" value="TreeGrafter"/>
</dbReference>
<keyword evidence="4" id="KW-1133">Transmembrane helix</keyword>
<keyword evidence="4" id="KW-0812">Transmembrane</keyword>
<dbReference type="Pfam" id="PF01156">
    <property type="entry name" value="IU_nuc_hydro"/>
    <property type="match status" value="1"/>
</dbReference>
<dbReference type="STRING" id="180088.A0A1J8QAG4"/>
<dbReference type="InterPro" id="IPR023186">
    <property type="entry name" value="IUNH"/>
</dbReference>
<dbReference type="OrthoDB" id="432381at2759"/>
<name>A0A1J8QAG4_9AGAM</name>
<proteinExistence type="inferred from homology"/>
<dbReference type="EMBL" id="LVVM01001369">
    <property type="protein sequence ID" value="OJA18662.1"/>
    <property type="molecule type" value="Genomic_DNA"/>
</dbReference>
<evidence type="ECO:0000256" key="1">
    <source>
        <dbReference type="ARBA" id="ARBA00009176"/>
    </source>
</evidence>
<sequence length="436" mass="47677">NPRIDRNQLGDRLFLLAAGSIPPAYAGLLQVNLVVIGLYRRLFQHSNEKPQIKQKTKMTVKYAWLDVDPGHDDATALMMACQLENIKLLGVSSVHGNTSADCTAKNAARCLHAFAAPPDVLVYPGASKPLLRPTKHDSEIHGEDGLGGVVGLHSADSPEVQARFARKDDGSFIHAIEGMATAIKDTWRAGTGHQVSVVSSGPMTNIALFVSVYPELMEAVEQFVFMGGGVGLGNRSAVAEFNIMCDPEATQIVLDAPVKAVMIPINVTHTAIVTSAIHSRLRSPHLPHLDGVLADPCTNLRSTLSSIISFFAGSYKSTFGFDQGPPLHDALTIAYVSHPELFKAQRFRVDVELHGKHTAGETVVDVWNYRQCDDSWGSTGKNCLVTQEVQVRVLTYSQLLFLTRTVFTRLPSFLNYCWIVSPDVMRYLHSTCNIDD</sequence>
<evidence type="ECO:0000256" key="2">
    <source>
        <dbReference type="ARBA" id="ARBA00022801"/>
    </source>
</evidence>
<comment type="caution">
    <text evidence="6">The sequence shown here is derived from an EMBL/GenBank/DDBJ whole genome shotgun (WGS) entry which is preliminary data.</text>
</comment>
<evidence type="ECO:0000256" key="3">
    <source>
        <dbReference type="ARBA" id="ARBA00023295"/>
    </source>
</evidence>
<dbReference type="GO" id="GO:0005829">
    <property type="term" value="C:cytosol"/>
    <property type="evidence" value="ECO:0007669"/>
    <property type="project" value="TreeGrafter"/>
</dbReference>
<organism evidence="6 7">
    <name type="scientific">Rhizopogon vesiculosus</name>
    <dbReference type="NCBI Taxonomy" id="180088"/>
    <lineage>
        <taxon>Eukaryota</taxon>
        <taxon>Fungi</taxon>
        <taxon>Dikarya</taxon>
        <taxon>Basidiomycota</taxon>
        <taxon>Agaricomycotina</taxon>
        <taxon>Agaricomycetes</taxon>
        <taxon>Agaricomycetidae</taxon>
        <taxon>Boletales</taxon>
        <taxon>Suillineae</taxon>
        <taxon>Rhizopogonaceae</taxon>
        <taxon>Rhizopogon</taxon>
    </lineage>
</organism>
<dbReference type="InterPro" id="IPR036452">
    <property type="entry name" value="Ribo_hydro-like"/>
</dbReference>
<dbReference type="PANTHER" id="PTHR12304:SF4">
    <property type="entry name" value="URIDINE NUCLEOSIDASE"/>
    <property type="match status" value="1"/>
</dbReference>
<feature type="transmembrane region" description="Helical" evidence="4">
    <location>
        <begin position="13"/>
        <end position="39"/>
    </location>
</feature>
<protein>
    <recommendedName>
        <fullName evidence="5">Inosine/uridine-preferring nucleoside hydrolase domain-containing protein</fullName>
    </recommendedName>
</protein>
<dbReference type="Proteomes" id="UP000183567">
    <property type="component" value="Unassembled WGS sequence"/>
</dbReference>
<keyword evidence="4" id="KW-0472">Membrane</keyword>